<comment type="caution">
    <text evidence="1">The sequence shown here is derived from an EMBL/GenBank/DDBJ whole genome shotgun (WGS) entry which is preliminary data.</text>
</comment>
<protein>
    <submittedName>
        <fullName evidence="1">Uncharacterized protein</fullName>
    </submittedName>
</protein>
<feature type="non-terminal residue" evidence="1">
    <location>
        <position position="1"/>
    </location>
</feature>
<dbReference type="EMBL" id="JACEIK010001169">
    <property type="protein sequence ID" value="MCD7466709.1"/>
    <property type="molecule type" value="Genomic_DNA"/>
</dbReference>
<name>A0ABS8T5P8_DATST</name>
<keyword evidence="2" id="KW-1185">Reference proteome</keyword>
<evidence type="ECO:0000313" key="2">
    <source>
        <dbReference type="Proteomes" id="UP000823775"/>
    </source>
</evidence>
<proteinExistence type="predicted"/>
<dbReference type="Proteomes" id="UP000823775">
    <property type="component" value="Unassembled WGS sequence"/>
</dbReference>
<gene>
    <name evidence="1" type="ORF">HAX54_003672</name>
</gene>
<evidence type="ECO:0000313" key="1">
    <source>
        <dbReference type="EMBL" id="MCD7466709.1"/>
    </source>
</evidence>
<organism evidence="1 2">
    <name type="scientific">Datura stramonium</name>
    <name type="common">Jimsonweed</name>
    <name type="synonym">Common thornapple</name>
    <dbReference type="NCBI Taxonomy" id="4076"/>
    <lineage>
        <taxon>Eukaryota</taxon>
        <taxon>Viridiplantae</taxon>
        <taxon>Streptophyta</taxon>
        <taxon>Embryophyta</taxon>
        <taxon>Tracheophyta</taxon>
        <taxon>Spermatophyta</taxon>
        <taxon>Magnoliopsida</taxon>
        <taxon>eudicotyledons</taxon>
        <taxon>Gunneridae</taxon>
        <taxon>Pentapetalae</taxon>
        <taxon>asterids</taxon>
        <taxon>lamiids</taxon>
        <taxon>Solanales</taxon>
        <taxon>Solanaceae</taxon>
        <taxon>Solanoideae</taxon>
        <taxon>Datureae</taxon>
        <taxon>Datura</taxon>
    </lineage>
</organism>
<reference evidence="1 2" key="1">
    <citation type="journal article" date="2021" name="BMC Genomics">
        <title>Datura genome reveals duplications of psychoactive alkaloid biosynthetic genes and high mutation rate following tissue culture.</title>
        <authorList>
            <person name="Rajewski A."/>
            <person name="Carter-House D."/>
            <person name="Stajich J."/>
            <person name="Litt A."/>
        </authorList>
    </citation>
    <scope>NUCLEOTIDE SEQUENCE [LARGE SCALE GENOMIC DNA]</scope>
    <source>
        <strain evidence="1">AR-01</strain>
    </source>
</reference>
<sequence>LAVQVLLGHQVPVIPSKAGRDTFSLKKEVQVILDEMDGKDVDVSPLMKLLKSFFELAVIYDQARSDLHDKDMKAARKELSITAGNVFQMPCLKNSRRLRKFPPSVNL</sequence>
<accession>A0ABS8T5P8</accession>